<gene>
    <name evidence="1" type="ORF">RB624_28490</name>
</gene>
<dbReference type="EMBL" id="JAVFKP010000018">
    <property type="protein sequence ID" value="MDQ4629838.1"/>
    <property type="molecule type" value="Genomic_DNA"/>
</dbReference>
<dbReference type="Proteomes" id="UP001237592">
    <property type="component" value="Unassembled WGS sequence"/>
</dbReference>
<evidence type="ECO:0000313" key="1">
    <source>
        <dbReference type="EMBL" id="MDQ4629838.1"/>
    </source>
</evidence>
<keyword evidence="2" id="KW-1185">Reference proteome</keyword>
<protein>
    <submittedName>
        <fullName evidence="1">Carboxypeptidase regulatory-like domain-containing protein</fullName>
    </submittedName>
</protein>
<sequence length="192" mass="20441">MKLSAVIQLIDGFSMAPAVGARAHFLLNDKPIVPQDKAQAFYAFAGLDDGSYRLDVLSADHRYFDQQLTFEVPLKDPLADAIVACVLAPSPLYPYPEGTTLIRGKIVDAAAQPLAQVAISAGYQGARARAQAVAGESSGYGRYAGRYALALRGKLDEPTTVALGFSKAGHAKVSRQVSVQPGSMLFLDIEMP</sequence>
<proteinExistence type="predicted"/>
<comment type="caution">
    <text evidence="1">The sequence shown here is derived from an EMBL/GenBank/DDBJ whole genome shotgun (WGS) entry which is preliminary data.</text>
</comment>
<reference evidence="1 2" key="1">
    <citation type="submission" date="2023-08" db="EMBL/GenBank/DDBJ databases">
        <title>Draft genome sequence of Janthinobacterium lividum.</title>
        <authorList>
            <person name="Chun B.H."/>
            <person name="Lee Y."/>
        </authorList>
    </citation>
    <scope>NUCLEOTIDE SEQUENCE [LARGE SCALE GENOMIC DNA]</scope>
    <source>
        <strain evidence="1 2">AMJK</strain>
    </source>
</reference>
<name>A0ABU0Y257_9BURK</name>
<organism evidence="1 2">
    <name type="scientific">Janthinobacterium lividum</name>
    <dbReference type="NCBI Taxonomy" id="29581"/>
    <lineage>
        <taxon>Bacteria</taxon>
        <taxon>Pseudomonadati</taxon>
        <taxon>Pseudomonadota</taxon>
        <taxon>Betaproteobacteria</taxon>
        <taxon>Burkholderiales</taxon>
        <taxon>Oxalobacteraceae</taxon>
        <taxon>Janthinobacterium</taxon>
    </lineage>
</organism>
<dbReference type="RefSeq" id="WP_211547666.1">
    <property type="nucleotide sequence ID" value="NZ_JAGRZK010000002.1"/>
</dbReference>
<evidence type="ECO:0000313" key="2">
    <source>
        <dbReference type="Proteomes" id="UP001237592"/>
    </source>
</evidence>
<accession>A0ABU0Y257</accession>